<sequence>ESKSSGDMQVINEISESVSTLLYPWFQNSQAMRGDEQQSLYALLRPDGRLVDTLLQYHVMQRQRGSAAGSGVGTGAGQSSTDMIISILSLPVEYHTAQNADIGGTMALPAEFARRLSTGSTRTSNAGFCVDALEYFVYHFCRALVLPHGSSAHVAGGNMVRSPVSPGGGSQYRGFPTLGAAANHLVREYIGFFMPAAAPEGLLASRNDMAFERSPLKHIRERFHDLSPMKGAEGPLDQLDSARKPGTVHTDSLDVCDYGRSLELANFFVSCAALLWLPTIPMDILASVRATQSSAHAPLSEPGSQATSPRVSHDAARETTNWVWIPNASQLVALHLFHILVGYLAKGERQMERFHLTGEASSSTPSGDYSPAGRRTTGAGEKLAVQEIEKYGNRLELNGTIRNTLRARCLSTAVADTLGLVLASCGQAGFLDSEIWISFLDATASIWIRYIMPWRGSRTEASLAGMRDGSTTEISPLWQSRIPLMIKGISSVLYGQTLALLLRQISSPGVDLLAHTAAVHRTASGEARQGHGVQTWIHDAVSSVIGHPLTMDVLAVIERVVSAFSAPDLHAILAAVERYQLEAFPRQRNYYATPSSAQSNPLAMASGDADLLQTPTKRGPSSRQAEVIAGNAAFERQIVAAQGLLAPYVQDIVSCRSGSQTLDGVIANVLGKPPCTVFGRASRPLLREIVHALHGAEVLAERQLRLIVPEGSADQARSVVLDIFLLISRVFTASDDTPAAPWSWSGAGGMFGAGGRQRGSSSESMRERAQCLHEAQSRIRSLYGKLAVLFHTTRKDIEAVVMSQDDALVSAAVPAAEPSLGAVRPIGSSSGFSQHLASRGRRGGQVSGEVGTPDMENGSLTPRGRWELKTGRKKFTTQSLLPSPQHSQNQRSPPPPEWKLGTPRGAGAASPSQIEMLQPRGQRAYYEARSYESQWLLDRILVFNDVANRWYQRLLDVAEAAAYPVPTALRTFKLEFRWAAAYPNLRFMLLVFVVLRVIFWIF</sequence>
<gene>
    <name evidence="3" type="ORF">H4R20_004636</name>
</gene>
<feature type="compositionally biased region" description="Polar residues" evidence="1">
    <location>
        <begin position="876"/>
        <end position="891"/>
    </location>
</feature>
<keyword evidence="2" id="KW-0812">Transmembrane</keyword>
<feature type="transmembrane region" description="Helical" evidence="2">
    <location>
        <begin position="979"/>
        <end position="1001"/>
    </location>
</feature>
<name>A0A9W8HSY7_9FUNG</name>
<evidence type="ECO:0000256" key="1">
    <source>
        <dbReference type="SAM" id="MobiDB-lite"/>
    </source>
</evidence>
<evidence type="ECO:0000313" key="4">
    <source>
        <dbReference type="Proteomes" id="UP001140094"/>
    </source>
</evidence>
<evidence type="ECO:0000313" key="3">
    <source>
        <dbReference type="EMBL" id="KAJ2798936.1"/>
    </source>
</evidence>
<reference evidence="3" key="1">
    <citation type="submission" date="2022-07" db="EMBL/GenBank/DDBJ databases">
        <title>Phylogenomic reconstructions and comparative analyses of Kickxellomycotina fungi.</title>
        <authorList>
            <person name="Reynolds N.K."/>
            <person name="Stajich J.E."/>
            <person name="Barry K."/>
            <person name="Grigoriev I.V."/>
            <person name="Crous P."/>
            <person name="Smith M.E."/>
        </authorList>
    </citation>
    <scope>NUCLEOTIDE SEQUENCE</scope>
    <source>
        <strain evidence="3">NRRL 1565</strain>
    </source>
</reference>
<keyword evidence="4" id="KW-1185">Reference proteome</keyword>
<keyword evidence="2" id="KW-0472">Membrane</keyword>
<feature type="non-terminal residue" evidence="3">
    <location>
        <position position="1"/>
    </location>
</feature>
<feature type="region of interest" description="Disordered" evidence="1">
    <location>
        <begin position="821"/>
        <end position="912"/>
    </location>
</feature>
<keyword evidence="2" id="KW-1133">Transmembrane helix</keyword>
<feature type="compositionally biased region" description="Polar residues" evidence="1">
    <location>
        <begin position="827"/>
        <end position="836"/>
    </location>
</feature>
<dbReference type="EMBL" id="JANBUO010001284">
    <property type="protein sequence ID" value="KAJ2798936.1"/>
    <property type="molecule type" value="Genomic_DNA"/>
</dbReference>
<organism evidence="3 4">
    <name type="scientific">Coemansia guatemalensis</name>
    <dbReference type="NCBI Taxonomy" id="2761395"/>
    <lineage>
        <taxon>Eukaryota</taxon>
        <taxon>Fungi</taxon>
        <taxon>Fungi incertae sedis</taxon>
        <taxon>Zoopagomycota</taxon>
        <taxon>Kickxellomycotina</taxon>
        <taxon>Kickxellomycetes</taxon>
        <taxon>Kickxellales</taxon>
        <taxon>Kickxellaceae</taxon>
        <taxon>Coemansia</taxon>
    </lineage>
</organism>
<comment type="caution">
    <text evidence="3">The sequence shown here is derived from an EMBL/GenBank/DDBJ whole genome shotgun (WGS) entry which is preliminary data.</text>
</comment>
<dbReference type="AlphaFoldDB" id="A0A9W8HSY7"/>
<accession>A0A9W8HSY7</accession>
<evidence type="ECO:0000256" key="2">
    <source>
        <dbReference type="SAM" id="Phobius"/>
    </source>
</evidence>
<dbReference type="OrthoDB" id="5567405at2759"/>
<protein>
    <submittedName>
        <fullName evidence="3">Uncharacterized protein</fullName>
    </submittedName>
</protein>
<feature type="region of interest" description="Disordered" evidence="1">
    <location>
        <begin position="356"/>
        <end position="378"/>
    </location>
</feature>
<dbReference type="Proteomes" id="UP001140094">
    <property type="component" value="Unassembled WGS sequence"/>
</dbReference>
<proteinExistence type="predicted"/>